<sequence length="136" mass="15570">MASSTAAAADMPSSSSFSPDLSVNGCSLHVTVHIAPENWPQFKAAIQPVYEKVIREPECVFFEIYRSPDDPGTITWVENWTASPEWLATVQQPKEYYKEYLAITRPMFIKPQEVKVLHRLGREFLLIKDKQYASEF</sequence>
<evidence type="ECO:0000313" key="2">
    <source>
        <dbReference type="EMBL" id="KAK8040723.1"/>
    </source>
</evidence>
<dbReference type="Pfam" id="PF03992">
    <property type="entry name" value="ABM"/>
    <property type="match status" value="1"/>
</dbReference>
<evidence type="ECO:0000313" key="3">
    <source>
        <dbReference type="Proteomes" id="UP001396898"/>
    </source>
</evidence>
<gene>
    <name evidence="2" type="ORF">PG991_000511</name>
</gene>
<dbReference type="InterPro" id="IPR011008">
    <property type="entry name" value="Dimeric_a/b-barrel"/>
</dbReference>
<proteinExistence type="predicted"/>
<organism evidence="2 3">
    <name type="scientific">Apiospora marii</name>
    <dbReference type="NCBI Taxonomy" id="335849"/>
    <lineage>
        <taxon>Eukaryota</taxon>
        <taxon>Fungi</taxon>
        <taxon>Dikarya</taxon>
        <taxon>Ascomycota</taxon>
        <taxon>Pezizomycotina</taxon>
        <taxon>Sordariomycetes</taxon>
        <taxon>Xylariomycetidae</taxon>
        <taxon>Amphisphaeriales</taxon>
        <taxon>Apiosporaceae</taxon>
        <taxon>Apiospora</taxon>
    </lineage>
</organism>
<reference evidence="2 3" key="1">
    <citation type="submission" date="2023-01" db="EMBL/GenBank/DDBJ databases">
        <title>Analysis of 21 Apiospora genomes using comparative genomics revels a genus with tremendous synthesis potential of carbohydrate active enzymes and secondary metabolites.</title>
        <authorList>
            <person name="Sorensen T."/>
        </authorList>
    </citation>
    <scope>NUCLEOTIDE SEQUENCE [LARGE SCALE GENOMIC DNA]</scope>
    <source>
        <strain evidence="2 3">CBS 20057</strain>
    </source>
</reference>
<protein>
    <recommendedName>
        <fullName evidence="1">ABM domain-containing protein</fullName>
    </recommendedName>
</protein>
<accession>A0ABR1T2B7</accession>
<dbReference type="SUPFAM" id="SSF54909">
    <property type="entry name" value="Dimeric alpha+beta barrel"/>
    <property type="match status" value="1"/>
</dbReference>
<name>A0ABR1T2B7_9PEZI</name>
<keyword evidence="3" id="KW-1185">Reference proteome</keyword>
<dbReference type="InterPro" id="IPR007138">
    <property type="entry name" value="ABM_dom"/>
</dbReference>
<comment type="caution">
    <text evidence="2">The sequence shown here is derived from an EMBL/GenBank/DDBJ whole genome shotgun (WGS) entry which is preliminary data.</text>
</comment>
<dbReference type="PROSITE" id="PS51725">
    <property type="entry name" value="ABM"/>
    <property type="match status" value="1"/>
</dbReference>
<evidence type="ECO:0000259" key="1">
    <source>
        <dbReference type="PROSITE" id="PS51725"/>
    </source>
</evidence>
<dbReference type="EMBL" id="JAQQWI010000001">
    <property type="protein sequence ID" value="KAK8040723.1"/>
    <property type="molecule type" value="Genomic_DNA"/>
</dbReference>
<dbReference type="Gene3D" id="3.30.70.100">
    <property type="match status" value="1"/>
</dbReference>
<feature type="domain" description="ABM" evidence="1">
    <location>
        <begin position="26"/>
        <end position="116"/>
    </location>
</feature>
<dbReference type="Proteomes" id="UP001396898">
    <property type="component" value="Unassembled WGS sequence"/>
</dbReference>